<comment type="caution">
    <text evidence="8">The sequence shown here is derived from an EMBL/GenBank/DDBJ whole genome shotgun (WGS) entry which is preliminary data.</text>
</comment>
<accession>A0A645J8Y3</accession>
<dbReference type="GO" id="GO:0005886">
    <property type="term" value="C:plasma membrane"/>
    <property type="evidence" value="ECO:0007669"/>
    <property type="project" value="UniProtKB-SubCell"/>
</dbReference>
<proteinExistence type="predicted"/>
<feature type="transmembrane region" description="Helical" evidence="6">
    <location>
        <begin position="6"/>
        <end position="29"/>
    </location>
</feature>
<evidence type="ECO:0000256" key="4">
    <source>
        <dbReference type="ARBA" id="ARBA00022989"/>
    </source>
</evidence>
<organism evidence="8">
    <name type="scientific">bioreactor metagenome</name>
    <dbReference type="NCBI Taxonomy" id="1076179"/>
    <lineage>
        <taxon>unclassified sequences</taxon>
        <taxon>metagenomes</taxon>
        <taxon>ecological metagenomes</taxon>
    </lineage>
</organism>
<sequence length="85" mass="9175">MVPIIVMATLNIASVIILESSLTFLGFGAQPPQSTWGSILNEGRTYILKAPHISTYPGLAIMLTVLSFNLMGDGLRDALDPKMKI</sequence>
<name>A0A645J8Y3_9ZZZZ</name>
<dbReference type="PANTHER" id="PTHR43386">
    <property type="entry name" value="OLIGOPEPTIDE TRANSPORT SYSTEM PERMEASE PROTEIN APPC"/>
    <property type="match status" value="1"/>
</dbReference>
<dbReference type="InterPro" id="IPR000515">
    <property type="entry name" value="MetI-like"/>
</dbReference>
<keyword evidence="5 6" id="KW-0472">Membrane</keyword>
<dbReference type="PANTHER" id="PTHR43386:SF1">
    <property type="entry name" value="D,D-DIPEPTIDE TRANSPORT SYSTEM PERMEASE PROTEIN DDPC-RELATED"/>
    <property type="match status" value="1"/>
</dbReference>
<dbReference type="EMBL" id="VSSQ01133741">
    <property type="protein sequence ID" value="MPN59582.1"/>
    <property type="molecule type" value="Genomic_DNA"/>
</dbReference>
<dbReference type="InterPro" id="IPR050366">
    <property type="entry name" value="BP-dependent_transpt_permease"/>
</dbReference>
<keyword evidence="3 6" id="KW-0812">Transmembrane</keyword>
<protein>
    <submittedName>
        <fullName evidence="8">Glutathione transport system permease protein GsiD</fullName>
    </submittedName>
</protein>
<evidence type="ECO:0000256" key="2">
    <source>
        <dbReference type="ARBA" id="ARBA00022448"/>
    </source>
</evidence>
<gene>
    <name evidence="8" type="primary">gsiD_48</name>
    <name evidence="8" type="ORF">SDC9_207303</name>
</gene>
<dbReference type="AlphaFoldDB" id="A0A645J8Y3"/>
<evidence type="ECO:0000313" key="8">
    <source>
        <dbReference type="EMBL" id="MPN59582.1"/>
    </source>
</evidence>
<evidence type="ECO:0000256" key="6">
    <source>
        <dbReference type="SAM" id="Phobius"/>
    </source>
</evidence>
<keyword evidence="4 6" id="KW-1133">Transmembrane helix</keyword>
<evidence type="ECO:0000259" key="7">
    <source>
        <dbReference type="Pfam" id="PF00528"/>
    </source>
</evidence>
<evidence type="ECO:0000256" key="1">
    <source>
        <dbReference type="ARBA" id="ARBA00004651"/>
    </source>
</evidence>
<evidence type="ECO:0000256" key="5">
    <source>
        <dbReference type="ARBA" id="ARBA00023136"/>
    </source>
</evidence>
<reference evidence="8" key="1">
    <citation type="submission" date="2019-08" db="EMBL/GenBank/DDBJ databases">
        <authorList>
            <person name="Kucharzyk K."/>
            <person name="Murdoch R.W."/>
            <person name="Higgins S."/>
            <person name="Loffler F."/>
        </authorList>
    </citation>
    <scope>NUCLEOTIDE SEQUENCE</scope>
</reference>
<feature type="transmembrane region" description="Helical" evidence="6">
    <location>
        <begin position="50"/>
        <end position="71"/>
    </location>
</feature>
<evidence type="ECO:0000256" key="3">
    <source>
        <dbReference type="ARBA" id="ARBA00022692"/>
    </source>
</evidence>
<comment type="subcellular location">
    <subcellularLocation>
        <location evidence="1">Cell membrane</location>
        <topology evidence="1">Multi-pass membrane protein</topology>
    </subcellularLocation>
</comment>
<keyword evidence="2" id="KW-0813">Transport</keyword>
<dbReference type="Pfam" id="PF00528">
    <property type="entry name" value="BPD_transp_1"/>
    <property type="match status" value="1"/>
</dbReference>
<feature type="domain" description="ABC transmembrane type-1" evidence="7">
    <location>
        <begin position="2"/>
        <end position="84"/>
    </location>
</feature>
<dbReference type="GO" id="GO:0055085">
    <property type="term" value="P:transmembrane transport"/>
    <property type="evidence" value="ECO:0007669"/>
    <property type="project" value="InterPro"/>
</dbReference>